<dbReference type="Pfam" id="PF16277">
    <property type="entry name" value="DUF4926"/>
    <property type="match status" value="1"/>
</dbReference>
<evidence type="ECO:0000313" key="1">
    <source>
        <dbReference type="EMBL" id="PDV99296.1"/>
    </source>
</evidence>
<comment type="caution">
    <text evidence="1">The sequence shown here is derived from an EMBL/GenBank/DDBJ whole genome shotgun (WGS) entry which is preliminary data.</text>
</comment>
<keyword evidence="2" id="KW-1185">Reference proteome</keyword>
<sequence length="60" mass="6626">MLIDMPEEGMFAGAVGTVVDRHELLGKEMGYSVEFFDADGTTRGVVTVPAHALRRWETND</sequence>
<dbReference type="InterPro" id="IPR032568">
    <property type="entry name" value="DUF4926"/>
</dbReference>
<evidence type="ECO:0000313" key="2">
    <source>
        <dbReference type="Proteomes" id="UP000220922"/>
    </source>
</evidence>
<protein>
    <recommendedName>
        <fullName evidence="3">DUF4926 domain-containing protein</fullName>
    </recommendedName>
</protein>
<evidence type="ECO:0008006" key="3">
    <source>
        <dbReference type="Google" id="ProtNLM"/>
    </source>
</evidence>
<dbReference type="AlphaFoldDB" id="A0A2H3KME6"/>
<organism evidence="1 2">
    <name type="scientific">Candidatus Chloroploca asiatica</name>
    <dbReference type="NCBI Taxonomy" id="1506545"/>
    <lineage>
        <taxon>Bacteria</taxon>
        <taxon>Bacillati</taxon>
        <taxon>Chloroflexota</taxon>
        <taxon>Chloroflexia</taxon>
        <taxon>Chloroflexales</taxon>
        <taxon>Chloroflexineae</taxon>
        <taxon>Oscillochloridaceae</taxon>
        <taxon>Candidatus Chloroploca</taxon>
    </lineage>
</organism>
<accession>A0A2H3KME6</accession>
<proteinExistence type="predicted"/>
<dbReference type="Proteomes" id="UP000220922">
    <property type="component" value="Unassembled WGS sequence"/>
</dbReference>
<reference evidence="1 2" key="1">
    <citation type="submission" date="2016-05" db="EMBL/GenBank/DDBJ databases">
        <authorList>
            <person name="Lavstsen T."/>
            <person name="Jespersen J.S."/>
        </authorList>
    </citation>
    <scope>NUCLEOTIDE SEQUENCE [LARGE SCALE GENOMIC DNA]</scope>
    <source>
        <strain evidence="1 2">B7-9</strain>
    </source>
</reference>
<gene>
    <name evidence="1" type="ORF">A9Q02_13015</name>
</gene>
<dbReference type="EMBL" id="LYXE01000078">
    <property type="protein sequence ID" value="PDV99296.1"/>
    <property type="molecule type" value="Genomic_DNA"/>
</dbReference>
<name>A0A2H3KME6_9CHLR</name>